<evidence type="ECO:0000313" key="3">
    <source>
        <dbReference type="Proteomes" id="UP000676853"/>
    </source>
</evidence>
<evidence type="ECO:0000256" key="1">
    <source>
        <dbReference type="SAM" id="Phobius"/>
    </source>
</evidence>
<keyword evidence="1" id="KW-0472">Membrane</keyword>
<dbReference type="PROSITE" id="PS51257">
    <property type="entry name" value="PROKAR_LIPOPROTEIN"/>
    <property type="match status" value="1"/>
</dbReference>
<comment type="caution">
    <text evidence="2">The sequence shown here is derived from an EMBL/GenBank/DDBJ whole genome shotgun (WGS) entry which is preliminary data.</text>
</comment>
<keyword evidence="1" id="KW-1133">Transmembrane helix</keyword>
<sequence>MIERWSSGWRSFVALCVALACSVLIVKHTLVGWVDLPRYGLETVVVVFAALLADEGMRAVLWLQSRPRRWVVRGFVGAVTAVVSDWITWGIALAAAVLLLADLPLAWVPRILCIALTTIVTIVFVELQLRLRAKVFGTAS</sequence>
<proteinExistence type="predicted"/>
<keyword evidence="3" id="KW-1185">Reference proteome</keyword>
<gene>
    <name evidence="2" type="ORF">KFZ73_24310</name>
</gene>
<accession>A0ABS5NJ91</accession>
<dbReference type="EMBL" id="JAGXOE010000150">
    <property type="protein sequence ID" value="MBS4104340.1"/>
    <property type="molecule type" value="Genomic_DNA"/>
</dbReference>
<dbReference type="RefSeq" id="WP_212555390.1">
    <property type="nucleotide sequence ID" value="NZ_JAGXOE010000150.1"/>
</dbReference>
<feature type="transmembrane region" description="Helical" evidence="1">
    <location>
        <begin position="43"/>
        <end position="63"/>
    </location>
</feature>
<feature type="transmembrane region" description="Helical" evidence="1">
    <location>
        <begin position="12"/>
        <end position="31"/>
    </location>
</feature>
<evidence type="ECO:0000313" key="2">
    <source>
        <dbReference type="EMBL" id="MBS4104340.1"/>
    </source>
</evidence>
<keyword evidence="1" id="KW-0812">Transmembrane</keyword>
<name>A0ABS5NJ91_TSUPA</name>
<reference evidence="2 3" key="1">
    <citation type="submission" date="2021-04" db="EMBL/GenBank/DDBJ databases">
        <title>Whole genome sequence analysis of a thiophenic sulfur metabolizing bacteria.</title>
        <authorList>
            <person name="Akhtar N."/>
            <person name="Akram J."/>
            <person name="Aslam A."/>
        </authorList>
    </citation>
    <scope>NUCLEOTIDE SEQUENCE [LARGE SCALE GENOMIC DNA]</scope>
    <source>
        <strain evidence="2 3">3OW</strain>
    </source>
</reference>
<dbReference type="Proteomes" id="UP000676853">
    <property type="component" value="Unassembled WGS sequence"/>
</dbReference>
<feature type="transmembrane region" description="Helical" evidence="1">
    <location>
        <begin position="107"/>
        <end position="125"/>
    </location>
</feature>
<protein>
    <submittedName>
        <fullName evidence="2">Uncharacterized protein</fullName>
    </submittedName>
</protein>
<organism evidence="2 3">
    <name type="scientific">Tsukamurella paurometabola</name>
    <name type="common">Corynebacterium paurometabolum</name>
    <dbReference type="NCBI Taxonomy" id="2061"/>
    <lineage>
        <taxon>Bacteria</taxon>
        <taxon>Bacillati</taxon>
        <taxon>Actinomycetota</taxon>
        <taxon>Actinomycetes</taxon>
        <taxon>Mycobacteriales</taxon>
        <taxon>Tsukamurellaceae</taxon>
        <taxon>Tsukamurella</taxon>
    </lineage>
</organism>
<feature type="transmembrane region" description="Helical" evidence="1">
    <location>
        <begin position="75"/>
        <end position="101"/>
    </location>
</feature>